<dbReference type="PANTHER" id="PTHR43639:SF5">
    <property type="entry name" value="OXIDOREDUCTASE, SHORT-CHAIN DEHYDROGENASE_REDUCTASE FAMILY (AFU_ORTHOLOGUE AFUA_6G09140)"/>
    <property type="match status" value="1"/>
</dbReference>
<keyword evidence="1" id="KW-0521">NADP</keyword>
<organism evidence="3 4">
    <name type="scientific">Penicillium capsulatum</name>
    <dbReference type="NCBI Taxonomy" id="69766"/>
    <lineage>
        <taxon>Eukaryota</taxon>
        <taxon>Fungi</taxon>
        <taxon>Dikarya</taxon>
        <taxon>Ascomycota</taxon>
        <taxon>Pezizomycotina</taxon>
        <taxon>Eurotiomycetes</taxon>
        <taxon>Eurotiomycetidae</taxon>
        <taxon>Eurotiales</taxon>
        <taxon>Aspergillaceae</taxon>
        <taxon>Penicillium</taxon>
    </lineage>
</organism>
<comment type="caution">
    <text evidence="3">The sequence shown here is derived from an EMBL/GenBank/DDBJ whole genome shotgun (WGS) entry which is preliminary data.</text>
</comment>
<sequence length="260" mass="27961">MANGSAPGVRKQLQGKTALVTGGATGFGKAIVEKFSSQGVNVLVMDICKPSEENTRNGHSTSPIHIQGDVSSLNDWKRALEHSLSVFGRLDIVINNAGVLHKAQPSIELSDEEWERLFRVNVKGIHYSTKTIIPYFLEAEKPGVFINISSMSGARPRPKLVWYGASKGAVNTATKGLAVEWAEHNIRFNAVCPSVGDTAMMPLFLGHDASPEAREKMLSSIPLGRVCQPIDVANAVVFLASEEASYMTGVCLEVDGGRGI</sequence>
<dbReference type="PRINTS" id="PR00080">
    <property type="entry name" value="SDRFAMILY"/>
</dbReference>
<dbReference type="SUPFAM" id="SSF51735">
    <property type="entry name" value="NAD(P)-binding Rossmann-fold domains"/>
    <property type="match status" value="1"/>
</dbReference>
<dbReference type="FunFam" id="3.40.50.720:FF:000084">
    <property type="entry name" value="Short-chain dehydrogenase reductase"/>
    <property type="match status" value="1"/>
</dbReference>
<keyword evidence="2" id="KW-0560">Oxidoreductase</keyword>
<accession>A0A9W9HPI1</accession>
<dbReference type="PANTHER" id="PTHR43639">
    <property type="entry name" value="OXIDOREDUCTASE, SHORT-CHAIN DEHYDROGENASE/REDUCTASE FAMILY (AFU_ORTHOLOGUE AFUA_5G02870)"/>
    <property type="match status" value="1"/>
</dbReference>
<dbReference type="Proteomes" id="UP001146351">
    <property type="component" value="Unassembled WGS sequence"/>
</dbReference>
<dbReference type="Pfam" id="PF13561">
    <property type="entry name" value="adh_short_C2"/>
    <property type="match status" value="1"/>
</dbReference>
<dbReference type="PRINTS" id="PR00081">
    <property type="entry name" value="GDHRDH"/>
</dbReference>
<dbReference type="Gene3D" id="3.40.50.720">
    <property type="entry name" value="NAD(P)-binding Rossmann-like Domain"/>
    <property type="match status" value="1"/>
</dbReference>
<gene>
    <name evidence="3" type="ORF">N7492_009804</name>
</gene>
<evidence type="ECO:0000256" key="2">
    <source>
        <dbReference type="ARBA" id="ARBA00023002"/>
    </source>
</evidence>
<dbReference type="InterPro" id="IPR036291">
    <property type="entry name" value="NAD(P)-bd_dom_sf"/>
</dbReference>
<protein>
    <submittedName>
        <fullName evidence="3">Alcohol dehydrogenase</fullName>
    </submittedName>
</protein>
<dbReference type="EMBL" id="JAPQKO010000007">
    <property type="protein sequence ID" value="KAJ5152524.1"/>
    <property type="molecule type" value="Genomic_DNA"/>
</dbReference>
<dbReference type="InterPro" id="IPR002347">
    <property type="entry name" value="SDR_fam"/>
</dbReference>
<evidence type="ECO:0000256" key="1">
    <source>
        <dbReference type="ARBA" id="ARBA00022857"/>
    </source>
</evidence>
<name>A0A9W9HPI1_9EURO</name>
<dbReference type="NCBIfam" id="NF005559">
    <property type="entry name" value="PRK07231.1"/>
    <property type="match status" value="1"/>
</dbReference>
<dbReference type="OrthoDB" id="294295at2759"/>
<evidence type="ECO:0000313" key="4">
    <source>
        <dbReference type="Proteomes" id="UP001146351"/>
    </source>
</evidence>
<evidence type="ECO:0000313" key="3">
    <source>
        <dbReference type="EMBL" id="KAJ5152524.1"/>
    </source>
</evidence>
<reference evidence="3" key="2">
    <citation type="journal article" date="2023" name="IMA Fungus">
        <title>Comparative genomic study of the Penicillium genus elucidates a diverse pangenome and 15 lateral gene transfer events.</title>
        <authorList>
            <person name="Petersen C."/>
            <person name="Sorensen T."/>
            <person name="Nielsen M.R."/>
            <person name="Sondergaard T.E."/>
            <person name="Sorensen J.L."/>
            <person name="Fitzpatrick D.A."/>
            <person name="Frisvad J.C."/>
            <person name="Nielsen K.L."/>
        </authorList>
    </citation>
    <scope>NUCLEOTIDE SEQUENCE</scope>
    <source>
        <strain evidence="3">IBT 21917</strain>
    </source>
</reference>
<proteinExistence type="predicted"/>
<reference evidence="3" key="1">
    <citation type="submission" date="2022-11" db="EMBL/GenBank/DDBJ databases">
        <authorList>
            <person name="Petersen C."/>
        </authorList>
    </citation>
    <scope>NUCLEOTIDE SEQUENCE</scope>
    <source>
        <strain evidence="3">IBT 21917</strain>
    </source>
</reference>
<dbReference type="AlphaFoldDB" id="A0A9W9HPI1"/>
<dbReference type="GO" id="GO:0016491">
    <property type="term" value="F:oxidoreductase activity"/>
    <property type="evidence" value="ECO:0007669"/>
    <property type="project" value="UniProtKB-KW"/>
</dbReference>
<keyword evidence="4" id="KW-1185">Reference proteome</keyword>